<gene>
    <name evidence="2" type="ORF">CES86_0296</name>
</gene>
<protein>
    <submittedName>
        <fullName evidence="2">Uncharacterized protein</fullName>
    </submittedName>
</protein>
<comment type="caution">
    <text evidence="2">The sequence shown here is derived from an EMBL/GenBank/DDBJ whole genome shotgun (WGS) entry which is preliminary data.</text>
</comment>
<feature type="transmembrane region" description="Helical" evidence="1">
    <location>
        <begin position="28"/>
        <end position="48"/>
    </location>
</feature>
<dbReference type="EMBL" id="NNRN01000030">
    <property type="protein sequence ID" value="OYR32328.1"/>
    <property type="molecule type" value="Genomic_DNA"/>
</dbReference>
<name>A0A256GZB7_9HYPH</name>
<keyword evidence="1" id="KW-0812">Transmembrane</keyword>
<reference evidence="2 3" key="1">
    <citation type="submission" date="2017-07" db="EMBL/GenBank/DDBJ databases">
        <title>Draft genome of Ochrobactrum lupini type strain LUP21.</title>
        <authorList>
            <person name="Krzyzanowska D.M."/>
            <person name="Jafra S."/>
        </authorList>
    </citation>
    <scope>NUCLEOTIDE SEQUENCE [LARGE SCALE GENOMIC DNA]</scope>
    <source>
        <strain evidence="2 3">LUP21</strain>
    </source>
</reference>
<keyword evidence="1" id="KW-1133">Transmembrane helix</keyword>
<dbReference type="AlphaFoldDB" id="A0A256GZB7"/>
<keyword evidence="1" id="KW-0472">Membrane</keyword>
<accession>A0A256GZB7</accession>
<evidence type="ECO:0000256" key="1">
    <source>
        <dbReference type="SAM" id="Phobius"/>
    </source>
</evidence>
<proteinExistence type="predicted"/>
<dbReference type="Proteomes" id="UP000216363">
    <property type="component" value="Unassembled WGS sequence"/>
</dbReference>
<evidence type="ECO:0000313" key="3">
    <source>
        <dbReference type="Proteomes" id="UP000216363"/>
    </source>
</evidence>
<organism evidence="2 3">
    <name type="scientific">Brucella lupini</name>
    <dbReference type="NCBI Taxonomy" id="255457"/>
    <lineage>
        <taxon>Bacteria</taxon>
        <taxon>Pseudomonadati</taxon>
        <taxon>Pseudomonadota</taxon>
        <taxon>Alphaproteobacteria</taxon>
        <taxon>Hyphomicrobiales</taxon>
        <taxon>Brucellaceae</taxon>
        <taxon>Brucella/Ochrobactrum group</taxon>
        <taxon>Brucella</taxon>
    </lineage>
</organism>
<sequence length="57" mass="6528">MEMLYNFFTHVFVPKPVPTFGRHAPSRFAPVLFLLMITGHALPVRFVMFKQSGASFI</sequence>
<evidence type="ECO:0000313" key="2">
    <source>
        <dbReference type="EMBL" id="OYR32328.1"/>
    </source>
</evidence>